<feature type="domain" description="PA" evidence="11">
    <location>
        <begin position="1166"/>
        <end position="1239"/>
    </location>
</feature>
<keyword evidence="3" id="KW-0732">Signal</keyword>
<evidence type="ECO:0000313" key="14">
    <source>
        <dbReference type="EMBL" id="KAJ9690060.1"/>
    </source>
</evidence>
<dbReference type="PANTHER" id="PTHR10795">
    <property type="entry name" value="PROPROTEIN CONVERTASE SUBTILISIN/KEXIN"/>
    <property type="match status" value="1"/>
</dbReference>
<feature type="domain" description="PA" evidence="11">
    <location>
        <begin position="395"/>
        <end position="486"/>
    </location>
</feature>
<feature type="active site" description="Charge relay system" evidence="8">
    <location>
        <position position="570"/>
    </location>
</feature>
<comment type="caution">
    <text evidence="14">The sequence shown here is derived from an EMBL/GenBank/DDBJ whole genome shotgun (WGS) entry which is preliminary data.</text>
</comment>
<dbReference type="InterPro" id="IPR036852">
    <property type="entry name" value="Peptidase_S8/S53_dom_sf"/>
</dbReference>
<dbReference type="GO" id="GO:0006508">
    <property type="term" value="P:proteolysis"/>
    <property type="evidence" value="ECO:0007669"/>
    <property type="project" value="UniProtKB-KW"/>
</dbReference>
<dbReference type="CDD" id="cd04852">
    <property type="entry name" value="Peptidases_S8_3"/>
    <property type="match status" value="2"/>
</dbReference>
<feature type="domain" description="Peptidase S8/S53" evidence="10">
    <location>
        <begin position="914"/>
        <end position="1381"/>
    </location>
</feature>
<dbReference type="FunFam" id="2.60.40.2310:FF:000002">
    <property type="entry name" value="p69E protein-like"/>
    <property type="match status" value="1"/>
</dbReference>
<dbReference type="PROSITE" id="PS51892">
    <property type="entry name" value="SUBTILASE"/>
    <property type="match status" value="2"/>
</dbReference>
<dbReference type="Pfam" id="PF17766">
    <property type="entry name" value="fn3_6"/>
    <property type="match status" value="2"/>
</dbReference>
<keyword evidence="6" id="KW-0325">Glycoprotein</keyword>
<dbReference type="InterPro" id="IPR003137">
    <property type="entry name" value="PA_domain"/>
</dbReference>
<sequence length="1533" mass="165834">MTFFEDNEVEKMMNMPPQECILITYINIIPFPSILVRVYVKTPLDSSYVVYLGGHSHGAQPTSASDFSRITDSHHDLLGSCMGSKKKAQEAIFYSYTRYINGFAAVLEDEEAAELSKKPGVVSVFLNQKNELHTTRSWEFLGLERNGEIPADSIWTKGKFGEDIIIGNLDTGVWPESESFNDQGVGPIPSKWKGYCETNDGVKCNRKLIGARYFNKGYEAALGKPLNSSYQTARDTNGHGTHTLFTAGGGFVGGANLLGSGYGTAKGGSPSARVASYKVCWPSCYDADILAAFDAAIHDGVDVLSLSLGFPPRDYFLDSVAVGSFQAVKNGIVVVCSAGNSGPTPGSVENLALWIITVAASTIDRDFPSYVMLGNNRQFKGLSFYTNSLPAEKFYPLVYSVDARAPNASARDAQLCFVGSLDPEKVKGKIVYCLVGLNAIVEKSWVVAQAGGIGMIIANRLSTGTIIPRAHFVPTSHVSAADGLSILLYIHTTTYPVAYIRGATEVGTAVAPIMASTSAQGPNPITPEILKPDITAPGANILAAYTQANGPTDLQSDDRRVPFNIVSGTSMSCPHVSGIVGLLKKIHPDWSPSAIRSAIMTTARTRSNVRQPLANETLAEANPFNYVAGHLWPNRAMDPGLVYDLTTIDYLNFLCSIGYNATQLLKFVDKPYECPPKPLSPWDLNYLLSGKVIVTRTLKNVGSPATYTVRTEVPSGISVKVEPKRLKFEKINEEKTFKVTLEAKRDGEDGGKALPDLNYIVFKPETTTVQSKMWLPRHLVFLVLFLLFSVLQTPTSAISKSYVVYLGSHSHGLQASEADFDWVADSHHQFLASFLGSHEKARDAIFYSYRRHINGFAAILEEEHAAEIAKDPSVVSVFLNQERKLHTTHSWDFMLMEHNGVPNPRSLWRRARFGRDTIIANLDTGVWPESKSFSDRWYGPVPARWKGICENDTREGVPCNRKLIGARYFNKGYSANVEPLNSSMNSARDYDGHGTHTLSTAAGNFVPGASVYGVGKGTAKGGSPHARVAAYKVCWPSCYDSDIMAAFDMAIHDGVDVISMSLGGNPSDYFDDGMAIGAFHAVKNNILVVSSAGNSGPSEGSVSNTAPWMFTVGASTMDRKFQANVQLKKGTFFEGMSLSQPLPKDKFYSLISGAEATAANATSADSVLCLEGTLDPEKVKGKILVCLRGITDRVEKGLQAARVGAVGMILRNDEYDGNSLVADPHFLPATHINYTDGLAVLAYINSTKNPQALITPPKGKIHTKPAPVMAAFSSRGPNTVTPEILKPDITAPGVDIIAAFTEAQSLTEEDFGLPFYSLSGTSMSCPHVAGVAGLLKTIHPSWSPSAIKSAIMTTASTSDNTKSPMKDSSSDKATPLAYGAGHMQPNQAADPGLVYDLTVNDYLDFLCALDYNQTMLKAFSDNPYKCPASVSLLDFNYPSITVPNLSGSVTLTRRVKNVGFPGIYAAHISQPTGVSVTVEPSILKFSRIGEEKKFKVTLKANTNAEAKNYVFGQLIWTDNKHHVRSPIVVAAAA</sequence>
<name>A0AA38ZJ71_VITRO</name>
<keyword evidence="9" id="KW-1133">Transmembrane helix</keyword>
<reference evidence="14 15" key="1">
    <citation type="journal article" date="2023" name="BMC Biotechnol.">
        <title>Vitis rotundifolia cv Carlos genome sequencing.</title>
        <authorList>
            <person name="Huff M."/>
            <person name="Hulse-Kemp A."/>
            <person name="Scheffler B."/>
            <person name="Youngblood R."/>
            <person name="Simpson S."/>
            <person name="Babiker E."/>
            <person name="Staton M."/>
        </authorList>
    </citation>
    <scope>NUCLEOTIDE SEQUENCE [LARGE SCALE GENOMIC DNA]</scope>
    <source>
        <tissue evidence="14">Leaf</tissue>
    </source>
</reference>
<dbReference type="SUPFAM" id="SSF52743">
    <property type="entry name" value="Subtilisin-like"/>
    <property type="match status" value="2"/>
</dbReference>
<feature type="active site" description="Charge relay system" evidence="8">
    <location>
        <position position="239"/>
    </location>
</feature>
<evidence type="ECO:0008006" key="16">
    <source>
        <dbReference type="Google" id="ProtNLM"/>
    </source>
</evidence>
<evidence type="ECO:0000259" key="13">
    <source>
        <dbReference type="Pfam" id="PF17766"/>
    </source>
</evidence>
<dbReference type="FunFam" id="3.50.30.30:FF:000005">
    <property type="entry name" value="subtilisin-like protease SBT1.5"/>
    <property type="match status" value="2"/>
</dbReference>
<dbReference type="FunFam" id="3.30.70.80:FF:000002">
    <property type="entry name" value="Subtilisin-like protease SBT5.3"/>
    <property type="match status" value="2"/>
</dbReference>
<feature type="domain" description="Subtilisin-like protease fibronectin type-III" evidence="13">
    <location>
        <begin position="1434"/>
        <end position="1529"/>
    </location>
</feature>
<evidence type="ECO:0000256" key="5">
    <source>
        <dbReference type="ARBA" id="ARBA00022825"/>
    </source>
</evidence>
<dbReference type="Proteomes" id="UP001168098">
    <property type="component" value="Unassembled WGS sequence"/>
</dbReference>
<dbReference type="SUPFAM" id="SSF52025">
    <property type="entry name" value="PA domain"/>
    <property type="match status" value="1"/>
</dbReference>
<feature type="active site" description="Charge relay system" evidence="8">
    <location>
        <position position="170"/>
    </location>
</feature>
<dbReference type="Pfam" id="PF02225">
    <property type="entry name" value="PA"/>
    <property type="match status" value="2"/>
</dbReference>
<feature type="active site" description="Charge relay system" evidence="7 8">
    <location>
        <position position="1322"/>
    </location>
</feature>
<feature type="domain" description="Subtilisin-like protease fibronectin type-III" evidence="13">
    <location>
        <begin position="688"/>
        <end position="747"/>
    </location>
</feature>
<dbReference type="PRINTS" id="PR00723">
    <property type="entry name" value="SUBTILISIN"/>
</dbReference>
<keyword evidence="5 8" id="KW-0720">Serine protease</keyword>
<dbReference type="InterPro" id="IPR041469">
    <property type="entry name" value="Subtilisin-like_FN3"/>
</dbReference>
<evidence type="ECO:0000259" key="11">
    <source>
        <dbReference type="Pfam" id="PF02225"/>
    </source>
</evidence>
<evidence type="ECO:0000256" key="3">
    <source>
        <dbReference type="ARBA" id="ARBA00022729"/>
    </source>
</evidence>
<dbReference type="Gene3D" id="2.60.40.2310">
    <property type="match status" value="2"/>
</dbReference>
<dbReference type="InterPro" id="IPR045051">
    <property type="entry name" value="SBT"/>
</dbReference>
<proteinExistence type="inferred from homology"/>
<keyword evidence="15" id="KW-1185">Reference proteome</keyword>
<evidence type="ECO:0000256" key="1">
    <source>
        <dbReference type="ARBA" id="ARBA00011073"/>
    </source>
</evidence>
<dbReference type="InterPro" id="IPR023828">
    <property type="entry name" value="Peptidase_S8_Ser-AS"/>
</dbReference>
<evidence type="ECO:0000256" key="7">
    <source>
        <dbReference type="PIRSR" id="PIRSR615500-1"/>
    </source>
</evidence>
<evidence type="ECO:0000256" key="9">
    <source>
        <dbReference type="SAM" id="Phobius"/>
    </source>
</evidence>
<comment type="similarity">
    <text evidence="1 8">Belongs to the peptidase S8 family.</text>
</comment>
<protein>
    <recommendedName>
        <fullName evidence="16">Subtilisin-like protease SBT5.3</fullName>
    </recommendedName>
</protein>
<dbReference type="InterPro" id="IPR010259">
    <property type="entry name" value="S8pro/Inhibitor_I9"/>
</dbReference>
<dbReference type="GO" id="GO:0004252">
    <property type="term" value="F:serine-type endopeptidase activity"/>
    <property type="evidence" value="ECO:0007669"/>
    <property type="project" value="UniProtKB-UniRule"/>
</dbReference>
<dbReference type="InterPro" id="IPR034197">
    <property type="entry name" value="Peptidases_S8_3"/>
</dbReference>
<evidence type="ECO:0000313" key="15">
    <source>
        <dbReference type="Proteomes" id="UP001168098"/>
    </source>
</evidence>
<evidence type="ECO:0000256" key="2">
    <source>
        <dbReference type="ARBA" id="ARBA00022670"/>
    </source>
</evidence>
<dbReference type="InterPro" id="IPR046450">
    <property type="entry name" value="PA_dom_sf"/>
</dbReference>
<dbReference type="Gene3D" id="3.50.30.30">
    <property type="match status" value="2"/>
</dbReference>
<keyword evidence="2 8" id="KW-0645">Protease</keyword>
<dbReference type="CDD" id="cd02120">
    <property type="entry name" value="PA_subtilisin_like"/>
    <property type="match status" value="2"/>
</dbReference>
<dbReference type="InterPro" id="IPR015500">
    <property type="entry name" value="Peptidase_S8_subtilisin-rel"/>
</dbReference>
<accession>A0AA38ZJ71</accession>
<evidence type="ECO:0000256" key="4">
    <source>
        <dbReference type="ARBA" id="ARBA00022801"/>
    </source>
</evidence>
<dbReference type="InterPro" id="IPR037045">
    <property type="entry name" value="S8pro/Inhibitor_I9_sf"/>
</dbReference>
<feature type="domain" description="Peptidase S8/S53" evidence="10">
    <location>
        <begin position="161"/>
        <end position="606"/>
    </location>
</feature>
<feature type="domain" description="Inhibitor I9" evidence="12">
    <location>
        <begin position="47"/>
        <end position="133"/>
    </location>
</feature>
<keyword evidence="9" id="KW-0472">Membrane</keyword>
<dbReference type="PROSITE" id="PS00138">
    <property type="entry name" value="SUBTILASE_SER"/>
    <property type="match status" value="2"/>
</dbReference>
<evidence type="ECO:0000256" key="8">
    <source>
        <dbReference type="PROSITE-ProRule" id="PRU01240"/>
    </source>
</evidence>
<evidence type="ECO:0000259" key="10">
    <source>
        <dbReference type="Pfam" id="PF00082"/>
    </source>
</evidence>
<dbReference type="Gene3D" id="3.30.70.80">
    <property type="entry name" value="Peptidase S8 propeptide/proteinase inhibitor I9"/>
    <property type="match status" value="2"/>
</dbReference>
<evidence type="ECO:0000256" key="6">
    <source>
        <dbReference type="ARBA" id="ARBA00023180"/>
    </source>
</evidence>
<feature type="domain" description="Inhibitor I9" evidence="12">
    <location>
        <begin position="801"/>
        <end position="886"/>
    </location>
</feature>
<feature type="transmembrane region" description="Helical" evidence="9">
    <location>
        <begin position="20"/>
        <end position="40"/>
    </location>
</feature>
<feature type="active site" description="Charge relay system" evidence="7 8">
    <location>
        <position position="923"/>
    </location>
</feature>
<dbReference type="FunFam" id="3.40.50.200:FF:000006">
    <property type="entry name" value="Subtilisin-like protease SBT1.5"/>
    <property type="match status" value="2"/>
</dbReference>
<dbReference type="InterPro" id="IPR000209">
    <property type="entry name" value="Peptidase_S8/S53_dom"/>
</dbReference>
<dbReference type="Gene3D" id="3.40.50.200">
    <property type="entry name" value="Peptidase S8/S53 domain"/>
    <property type="match status" value="2"/>
</dbReference>
<feature type="active site" description="Charge relay system" evidence="7 8">
    <location>
        <position position="993"/>
    </location>
</feature>
<organism evidence="14 15">
    <name type="scientific">Vitis rotundifolia</name>
    <name type="common">Muscadine grape</name>
    <dbReference type="NCBI Taxonomy" id="103349"/>
    <lineage>
        <taxon>Eukaryota</taxon>
        <taxon>Viridiplantae</taxon>
        <taxon>Streptophyta</taxon>
        <taxon>Embryophyta</taxon>
        <taxon>Tracheophyta</taxon>
        <taxon>Spermatophyta</taxon>
        <taxon>Magnoliopsida</taxon>
        <taxon>eudicotyledons</taxon>
        <taxon>Gunneridae</taxon>
        <taxon>Pentapetalae</taxon>
        <taxon>rosids</taxon>
        <taxon>Vitales</taxon>
        <taxon>Vitaceae</taxon>
        <taxon>Viteae</taxon>
        <taxon>Vitis</taxon>
    </lineage>
</organism>
<dbReference type="Pfam" id="PF00082">
    <property type="entry name" value="Peptidase_S8"/>
    <property type="match status" value="2"/>
</dbReference>
<keyword evidence="9" id="KW-0812">Transmembrane</keyword>
<dbReference type="EMBL" id="JARBHA010000010">
    <property type="protein sequence ID" value="KAJ9690060.1"/>
    <property type="molecule type" value="Genomic_DNA"/>
</dbReference>
<keyword evidence="4 8" id="KW-0378">Hydrolase</keyword>
<evidence type="ECO:0000259" key="12">
    <source>
        <dbReference type="Pfam" id="PF05922"/>
    </source>
</evidence>
<dbReference type="Pfam" id="PF05922">
    <property type="entry name" value="Inhibitor_I9"/>
    <property type="match status" value="2"/>
</dbReference>
<gene>
    <name evidence="14" type="ORF">PVL29_012628</name>
</gene>